<organism evidence="1 2">
    <name type="scientific">Diversispora epigaea</name>
    <dbReference type="NCBI Taxonomy" id="1348612"/>
    <lineage>
        <taxon>Eukaryota</taxon>
        <taxon>Fungi</taxon>
        <taxon>Fungi incertae sedis</taxon>
        <taxon>Mucoromycota</taxon>
        <taxon>Glomeromycotina</taxon>
        <taxon>Glomeromycetes</taxon>
        <taxon>Diversisporales</taxon>
        <taxon>Diversisporaceae</taxon>
        <taxon>Diversispora</taxon>
    </lineage>
</organism>
<dbReference type="AlphaFoldDB" id="A0A397IJV6"/>
<sequence>MNLINGQIKNQLKFRGKNSIAIYGITENPTENVYMMVMNYAEYGGLQKVLNNKFKELTWQRKSFILSSIVRGLKISMKWA</sequence>
<dbReference type="SUPFAM" id="SSF56112">
    <property type="entry name" value="Protein kinase-like (PK-like)"/>
    <property type="match status" value="1"/>
</dbReference>
<gene>
    <name evidence="1" type="ORF">Glove_217g66</name>
</gene>
<name>A0A397IJV6_9GLOM</name>
<evidence type="ECO:0000313" key="1">
    <source>
        <dbReference type="EMBL" id="RHZ75152.1"/>
    </source>
</evidence>
<reference evidence="1 2" key="1">
    <citation type="submission" date="2018-08" db="EMBL/GenBank/DDBJ databases">
        <title>Genome and evolution of the arbuscular mycorrhizal fungus Diversispora epigaea (formerly Glomus versiforme) and its bacterial endosymbionts.</title>
        <authorList>
            <person name="Sun X."/>
            <person name="Fei Z."/>
            <person name="Harrison M."/>
        </authorList>
    </citation>
    <scope>NUCLEOTIDE SEQUENCE [LARGE SCALE GENOMIC DNA]</scope>
    <source>
        <strain evidence="1 2">IT104</strain>
    </source>
</reference>
<accession>A0A397IJV6</accession>
<evidence type="ECO:0000313" key="2">
    <source>
        <dbReference type="Proteomes" id="UP000266861"/>
    </source>
</evidence>
<comment type="caution">
    <text evidence="1">The sequence shown here is derived from an EMBL/GenBank/DDBJ whole genome shotgun (WGS) entry which is preliminary data.</text>
</comment>
<proteinExistence type="predicted"/>
<protein>
    <recommendedName>
        <fullName evidence="3">Protein kinase domain-containing protein</fullName>
    </recommendedName>
</protein>
<keyword evidence="2" id="KW-1185">Reference proteome</keyword>
<dbReference type="Proteomes" id="UP000266861">
    <property type="component" value="Unassembled WGS sequence"/>
</dbReference>
<dbReference type="Gene3D" id="1.10.510.10">
    <property type="entry name" value="Transferase(Phosphotransferase) domain 1"/>
    <property type="match status" value="1"/>
</dbReference>
<dbReference type="EMBL" id="PQFF01000202">
    <property type="protein sequence ID" value="RHZ75152.1"/>
    <property type="molecule type" value="Genomic_DNA"/>
</dbReference>
<evidence type="ECO:0008006" key="3">
    <source>
        <dbReference type="Google" id="ProtNLM"/>
    </source>
</evidence>
<dbReference type="OrthoDB" id="2393646at2759"/>
<dbReference type="InterPro" id="IPR011009">
    <property type="entry name" value="Kinase-like_dom_sf"/>
</dbReference>